<feature type="domain" description="Ribonuclease H1 N-terminal" evidence="11">
    <location>
        <begin position="6"/>
        <end position="49"/>
    </location>
</feature>
<comment type="catalytic activity">
    <reaction evidence="1">
        <text>Endonucleolytic cleavage to 5'-phosphomonoester.</text>
        <dbReference type="EC" id="3.1.26.4"/>
    </reaction>
</comment>
<proteinExistence type="inferred from homology"/>
<dbReference type="InterPro" id="IPR037056">
    <property type="entry name" value="RNase_H1_N_sf"/>
</dbReference>
<dbReference type="Pfam" id="PF01693">
    <property type="entry name" value="Cauli_VI"/>
    <property type="match status" value="1"/>
</dbReference>
<dbReference type="EC" id="3.1.26.4" evidence="4"/>
<dbReference type="AlphaFoldDB" id="A0A1G9LV14"/>
<sequence length="207" mass="22583">MAAMKKFYGVKVGRAKGIYQTWAECRAQVHGYPGALYKGFATEREALSYIDDDHQAATVQKPAAAGMPPGVGKYYDIYVDGSYANQRYSWAFAVYDGARLIHTASGLGQDVAAAAIHNVAGELEAAMQAMKWSEGQAVDFVILHHDYIGISEWATGRWKTNNQFTKAYADFAANYLSRVKFNKVAGHSGVEGNELADKLAGQVLKDS</sequence>
<evidence type="ECO:0000256" key="7">
    <source>
        <dbReference type="ARBA" id="ARBA00022759"/>
    </source>
</evidence>
<dbReference type="FunFam" id="3.40.970.10:FF:000001">
    <property type="entry name" value="Ribonuclease H1"/>
    <property type="match status" value="1"/>
</dbReference>
<keyword evidence="13" id="KW-1185">Reference proteome</keyword>
<protein>
    <recommendedName>
        <fullName evidence="4">ribonuclease H</fullName>
        <ecNumber evidence="4">3.1.26.4</ecNumber>
    </recommendedName>
</protein>
<gene>
    <name evidence="12" type="ORF">SAMN04488502_101471</name>
</gene>
<dbReference type="InterPro" id="IPR036397">
    <property type="entry name" value="RNaseH_sf"/>
</dbReference>
<keyword evidence="8" id="KW-0378">Hydrolase</keyword>
<name>A0A1G9LV14_9FIRM</name>
<evidence type="ECO:0000313" key="13">
    <source>
        <dbReference type="Proteomes" id="UP000214880"/>
    </source>
</evidence>
<dbReference type="InterPro" id="IPR009027">
    <property type="entry name" value="Ribosomal_bL9/RNase_H1_N"/>
</dbReference>
<dbReference type="SUPFAM" id="SSF55658">
    <property type="entry name" value="L9 N-domain-like"/>
    <property type="match status" value="1"/>
</dbReference>
<dbReference type="GO" id="GO:0004523">
    <property type="term" value="F:RNA-DNA hybrid ribonuclease activity"/>
    <property type="evidence" value="ECO:0007669"/>
    <property type="project" value="UniProtKB-EC"/>
</dbReference>
<comment type="cofactor">
    <cofactor evidence="2">
        <name>Mg(2+)</name>
        <dbReference type="ChEBI" id="CHEBI:18420"/>
    </cofactor>
</comment>
<dbReference type="InterPro" id="IPR012337">
    <property type="entry name" value="RNaseH-like_sf"/>
</dbReference>
<keyword evidence="9" id="KW-0460">Magnesium</keyword>
<feature type="domain" description="RNase H type-1" evidence="10">
    <location>
        <begin position="75"/>
        <end position="203"/>
    </location>
</feature>
<evidence type="ECO:0000256" key="6">
    <source>
        <dbReference type="ARBA" id="ARBA00022723"/>
    </source>
</evidence>
<evidence type="ECO:0000259" key="10">
    <source>
        <dbReference type="Pfam" id="PF00075"/>
    </source>
</evidence>
<dbReference type="Pfam" id="PF00075">
    <property type="entry name" value="RNase_H"/>
    <property type="match status" value="1"/>
</dbReference>
<accession>A0A1G9LV14</accession>
<dbReference type="InterPro" id="IPR002156">
    <property type="entry name" value="RNaseH_domain"/>
</dbReference>
<dbReference type="Gene3D" id="3.30.420.10">
    <property type="entry name" value="Ribonuclease H-like superfamily/Ribonuclease H"/>
    <property type="match status" value="1"/>
</dbReference>
<dbReference type="RefSeq" id="WP_092067893.1">
    <property type="nucleotide sequence ID" value="NZ_FNHB01000001.1"/>
</dbReference>
<dbReference type="PANTHER" id="PTHR10642:SF26">
    <property type="entry name" value="RIBONUCLEASE H1"/>
    <property type="match status" value="1"/>
</dbReference>
<dbReference type="GO" id="GO:0043137">
    <property type="term" value="P:DNA replication, removal of RNA primer"/>
    <property type="evidence" value="ECO:0007669"/>
    <property type="project" value="TreeGrafter"/>
</dbReference>
<evidence type="ECO:0000256" key="2">
    <source>
        <dbReference type="ARBA" id="ARBA00001946"/>
    </source>
</evidence>
<evidence type="ECO:0000259" key="11">
    <source>
        <dbReference type="Pfam" id="PF01693"/>
    </source>
</evidence>
<evidence type="ECO:0000256" key="4">
    <source>
        <dbReference type="ARBA" id="ARBA00012180"/>
    </source>
</evidence>
<comment type="similarity">
    <text evidence="3">Belongs to the RNase H family.</text>
</comment>
<evidence type="ECO:0000256" key="9">
    <source>
        <dbReference type="ARBA" id="ARBA00022842"/>
    </source>
</evidence>
<dbReference type="InterPro" id="IPR050092">
    <property type="entry name" value="RNase_H"/>
</dbReference>
<keyword evidence="6" id="KW-0479">Metal-binding</keyword>
<dbReference type="Proteomes" id="UP000214880">
    <property type="component" value="Unassembled WGS sequence"/>
</dbReference>
<dbReference type="STRING" id="146817.SAMN04488502_101471"/>
<dbReference type="GO" id="GO:0046872">
    <property type="term" value="F:metal ion binding"/>
    <property type="evidence" value="ECO:0007669"/>
    <property type="project" value="UniProtKB-KW"/>
</dbReference>
<evidence type="ECO:0000256" key="5">
    <source>
        <dbReference type="ARBA" id="ARBA00022722"/>
    </source>
</evidence>
<organism evidence="12 13">
    <name type="scientific">Dendrosporobacter quercicolus</name>
    <dbReference type="NCBI Taxonomy" id="146817"/>
    <lineage>
        <taxon>Bacteria</taxon>
        <taxon>Bacillati</taxon>
        <taxon>Bacillota</taxon>
        <taxon>Negativicutes</taxon>
        <taxon>Selenomonadales</taxon>
        <taxon>Sporomusaceae</taxon>
        <taxon>Dendrosporobacter</taxon>
    </lineage>
</organism>
<evidence type="ECO:0000256" key="8">
    <source>
        <dbReference type="ARBA" id="ARBA00022801"/>
    </source>
</evidence>
<reference evidence="12 13" key="1">
    <citation type="submission" date="2016-10" db="EMBL/GenBank/DDBJ databases">
        <authorList>
            <person name="de Groot N.N."/>
        </authorList>
    </citation>
    <scope>NUCLEOTIDE SEQUENCE [LARGE SCALE GENOMIC DNA]</scope>
    <source>
        <strain evidence="12 13">DSM 1736</strain>
    </source>
</reference>
<dbReference type="OrthoDB" id="9811552at2"/>
<dbReference type="GO" id="GO:0003676">
    <property type="term" value="F:nucleic acid binding"/>
    <property type="evidence" value="ECO:0007669"/>
    <property type="project" value="InterPro"/>
</dbReference>
<keyword evidence="5" id="KW-0540">Nuclease</keyword>
<dbReference type="PANTHER" id="PTHR10642">
    <property type="entry name" value="RIBONUCLEASE H1"/>
    <property type="match status" value="1"/>
</dbReference>
<dbReference type="InterPro" id="IPR011320">
    <property type="entry name" value="RNase_H1_N"/>
</dbReference>
<evidence type="ECO:0000313" key="12">
    <source>
        <dbReference type="EMBL" id="SDL65577.1"/>
    </source>
</evidence>
<dbReference type="SUPFAM" id="SSF53098">
    <property type="entry name" value="Ribonuclease H-like"/>
    <property type="match status" value="1"/>
</dbReference>
<dbReference type="Gene3D" id="3.40.970.10">
    <property type="entry name" value="Ribonuclease H1, N-terminal domain"/>
    <property type="match status" value="1"/>
</dbReference>
<keyword evidence="7" id="KW-0255">Endonuclease</keyword>
<evidence type="ECO:0000256" key="3">
    <source>
        <dbReference type="ARBA" id="ARBA00005300"/>
    </source>
</evidence>
<evidence type="ECO:0000256" key="1">
    <source>
        <dbReference type="ARBA" id="ARBA00000077"/>
    </source>
</evidence>
<dbReference type="EMBL" id="FNHB01000001">
    <property type="protein sequence ID" value="SDL65577.1"/>
    <property type="molecule type" value="Genomic_DNA"/>
</dbReference>